<organism evidence="3 4">
    <name type="scientific">Ferrovibrio terrae</name>
    <dbReference type="NCBI Taxonomy" id="2594003"/>
    <lineage>
        <taxon>Bacteria</taxon>
        <taxon>Pseudomonadati</taxon>
        <taxon>Pseudomonadota</taxon>
        <taxon>Alphaproteobacteria</taxon>
        <taxon>Rhodospirillales</taxon>
        <taxon>Rhodospirillaceae</taxon>
        <taxon>Ferrovibrio</taxon>
    </lineage>
</organism>
<protein>
    <submittedName>
        <fullName evidence="3">Class I SAM-dependent methyltransferase</fullName>
    </submittedName>
</protein>
<dbReference type="Pfam" id="PF08421">
    <property type="entry name" value="Methyltransf_13"/>
    <property type="match status" value="1"/>
</dbReference>
<dbReference type="PANTHER" id="PTHR43861:SF5">
    <property type="entry name" value="BLL5978 PROTEIN"/>
    <property type="match status" value="1"/>
</dbReference>
<keyword evidence="3" id="KW-0489">Methyltransferase</keyword>
<dbReference type="Proteomes" id="UP000317496">
    <property type="component" value="Chromosome"/>
</dbReference>
<dbReference type="InterPro" id="IPR013691">
    <property type="entry name" value="MeTrfase_14"/>
</dbReference>
<dbReference type="RefSeq" id="WP_144067266.1">
    <property type="nucleotide sequence ID" value="NZ_CP041636.1"/>
</dbReference>
<name>A0A516GXR6_9PROT</name>
<dbReference type="Gene3D" id="6.20.50.110">
    <property type="entry name" value="Methyltransferase, zinc-binding domain"/>
    <property type="match status" value="1"/>
</dbReference>
<dbReference type="KEGG" id="fer:FNB15_02890"/>
<dbReference type="Pfam" id="PF08484">
    <property type="entry name" value="Methyltransf_14"/>
    <property type="match status" value="1"/>
</dbReference>
<gene>
    <name evidence="3" type="ORF">FNB15_02890</name>
</gene>
<evidence type="ECO:0000259" key="2">
    <source>
        <dbReference type="Pfam" id="PF08484"/>
    </source>
</evidence>
<dbReference type="GO" id="GO:0008168">
    <property type="term" value="F:methyltransferase activity"/>
    <property type="evidence" value="ECO:0007669"/>
    <property type="project" value="UniProtKB-KW"/>
</dbReference>
<dbReference type="AlphaFoldDB" id="A0A516GXR6"/>
<feature type="domain" description="Methyltransferase putative zinc binding" evidence="1">
    <location>
        <begin position="4"/>
        <end position="65"/>
    </location>
</feature>
<feature type="domain" description="C-methyltransferase" evidence="2">
    <location>
        <begin position="245"/>
        <end position="402"/>
    </location>
</feature>
<keyword evidence="4" id="KW-1185">Reference proteome</keyword>
<evidence type="ECO:0000259" key="1">
    <source>
        <dbReference type="Pfam" id="PF08421"/>
    </source>
</evidence>
<dbReference type="InterPro" id="IPR013630">
    <property type="entry name" value="Methyltransf_Zn-bd_dom_put"/>
</dbReference>
<keyword evidence="3" id="KW-0808">Transferase</keyword>
<evidence type="ECO:0000313" key="3">
    <source>
        <dbReference type="EMBL" id="QDO96285.1"/>
    </source>
</evidence>
<dbReference type="Gene3D" id="3.40.50.720">
    <property type="entry name" value="NAD(P)-binding Rossmann-like Domain"/>
    <property type="match status" value="1"/>
</dbReference>
<dbReference type="EMBL" id="CP041636">
    <property type="protein sequence ID" value="QDO96285.1"/>
    <property type="molecule type" value="Genomic_DNA"/>
</dbReference>
<dbReference type="SUPFAM" id="SSF53335">
    <property type="entry name" value="S-adenosyl-L-methionine-dependent methyltransferases"/>
    <property type="match status" value="1"/>
</dbReference>
<sequence length="407" mass="44969">MSKCRFCHKPLTRSFVDLGLQPLANSYVSMEKAGQPEPRYPLHARVCENCLLVQVDHDVPAEAIFSDYAYFSSYATSWVEHARRYAESMTQRFGLDAQSLVVEVASNDGYLLQHFKAAGIGVLGVEPAANVAAAALEKGIPSEVAFFNRETAERLHAAGKAADLMTANNVMAHVPELNQFISGFAVLLKPQGVLTVEFPHLLNLIEQVQFDTIYHEHYSYLSLLAAEKIFAAHGLRVFDVEELSTHGGSLRLYVCHRGADHVDTVGLAKLRKKEAAAGLDTLAAYDDFAPRVATVRDELRGFLVAAKTDGRKVCAYGAAAKGNTLLNYCGIMAQDIVAAYDKNPHKQRHLLPGSQIPIRAPEAIVEDRPDYLLILPWNLKNEIAAEQSKIRDWNGHFVIAIPQMQIF</sequence>
<proteinExistence type="predicted"/>
<dbReference type="InterPro" id="IPR038576">
    <property type="entry name" value="Methyltransf_Zn-bd_dom_put_sf"/>
</dbReference>
<dbReference type="PANTHER" id="PTHR43861">
    <property type="entry name" value="TRANS-ACONITATE 2-METHYLTRANSFERASE-RELATED"/>
    <property type="match status" value="1"/>
</dbReference>
<dbReference type="InterPro" id="IPR029063">
    <property type="entry name" value="SAM-dependent_MTases_sf"/>
</dbReference>
<reference evidence="3 4" key="1">
    <citation type="submission" date="2019-07" db="EMBL/GenBank/DDBJ databases">
        <title>Genome sequencing for Ferrovibrio sp. K5.</title>
        <authorList>
            <person name="Park S.-J."/>
        </authorList>
    </citation>
    <scope>NUCLEOTIDE SEQUENCE [LARGE SCALE GENOMIC DNA]</scope>
    <source>
        <strain evidence="3 4">K5</strain>
    </source>
</reference>
<dbReference type="Gene3D" id="3.40.50.150">
    <property type="entry name" value="Vaccinia Virus protein VP39"/>
    <property type="match status" value="1"/>
</dbReference>
<dbReference type="OrthoDB" id="9815644at2"/>
<evidence type="ECO:0000313" key="4">
    <source>
        <dbReference type="Proteomes" id="UP000317496"/>
    </source>
</evidence>
<dbReference type="Pfam" id="PF13489">
    <property type="entry name" value="Methyltransf_23"/>
    <property type="match status" value="1"/>
</dbReference>
<accession>A0A516GXR6</accession>
<dbReference type="GO" id="GO:0032259">
    <property type="term" value="P:methylation"/>
    <property type="evidence" value="ECO:0007669"/>
    <property type="project" value="UniProtKB-KW"/>
</dbReference>
<dbReference type="Gene3D" id="6.10.250.3100">
    <property type="match status" value="1"/>
</dbReference>